<name>A0ABU1DIW4_9HYPH</name>
<dbReference type="PANTHER" id="PTHR30024">
    <property type="entry name" value="ALIPHATIC SULFONATES-BINDING PROTEIN-RELATED"/>
    <property type="match status" value="1"/>
</dbReference>
<feature type="chain" id="PRO_5045920105" evidence="4">
    <location>
        <begin position="27"/>
        <end position="354"/>
    </location>
</feature>
<evidence type="ECO:0000313" key="7">
    <source>
        <dbReference type="Proteomes" id="UP001181622"/>
    </source>
</evidence>
<evidence type="ECO:0000256" key="3">
    <source>
        <dbReference type="ARBA" id="ARBA00022729"/>
    </source>
</evidence>
<dbReference type="Pfam" id="PF09084">
    <property type="entry name" value="NMT1"/>
    <property type="match status" value="1"/>
</dbReference>
<protein>
    <submittedName>
        <fullName evidence="6">ABC transporter substrate-binding protein</fullName>
    </submittedName>
</protein>
<dbReference type="InterPro" id="IPR017793">
    <property type="entry name" value="ABC_transptr_urea-assoc_sub-bd"/>
</dbReference>
<feature type="domain" description="SsuA/THI5-like" evidence="5">
    <location>
        <begin position="59"/>
        <end position="236"/>
    </location>
</feature>
<dbReference type="EMBL" id="JADBEO010000035">
    <property type="protein sequence ID" value="MDR4307924.1"/>
    <property type="molecule type" value="Genomic_DNA"/>
</dbReference>
<evidence type="ECO:0000259" key="5">
    <source>
        <dbReference type="Pfam" id="PF09084"/>
    </source>
</evidence>
<dbReference type="RefSeq" id="WP_309393232.1">
    <property type="nucleotide sequence ID" value="NZ_JADBEO010000035.1"/>
</dbReference>
<reference evidence="6" key="1">
    <citation type="submission" date="2020-10" db="EMBL/GenBank/DDBJ databases">
        <authorList>
            <person name="Abbas A."/>
            <person name="Razzaq R."/>
            <person name="Waqas M."/>
            <person name="Abbas N."/>
            <person name="Nielsen T.K."/>
            <person name="Hansen L.H."/>
            <person name="Hussain S."/>
            <person name="Shahid M."/>
        </authorList>
    </citation>
    <scope>NUCLEOTIDE SEQUENCE</scope>
    <source>
        <strain evidence="6">S14</strain>
    </source>
</reference>
<sequence>MLRRLIASVAVAAALSSAAIVAPAEAAPKKSFEIAWTIYVGWMPWPYAADAGIVKKWADKYGIEIKVTQINDYVESINQYTAGKFDGVTLTNMDALTIPAAGGVDTTAIIVGDFSNGNDGVVSKTAKSLKELKGKSINLVELSVSHYLLARGLEANGLSEKDVKVVNTSDADIVGAFKAPDVEQVVTWNPLLAEVKAEPGATELFDSSKIPGEIIDTLGVNTETLKDNPDFGKALVGIWYDTMKAMEGDAGKEAREAMAKLSGTDLAGFDAQLAATKLFSKAGDAVAFVESPALVKTMDLVRSFSFEHGLLGEGAKSKDAIGVGFAGGKTLGDEKNVKLRFDPTFMKMAADGKL</sequence>
<comment type="subcellular location">
    <subcellularLocation>
        <location evidence="1">Periplasm</location>
    </subcellularLocation>
</comment>
<dbReference type="Proteomes" id="UP001181622">
    <property type="component" value="Unassembled WGS sequence"/>
</dbReference>
<comment type="similarity">
    <text evidence="2">Belongs to the bacterial solute-binding protein SsuA/TauA family.</text>
</comment>
<evidence type="ECO:0000256" key="1">
    <source>
        <dbReference type="ARBA" id="ARBA00004418"/>
    </source>
</evidence>
<dbReference type="NCBIfam" id="TIGR03427">
    <property type="entry name" value="ABC_peri_uca"/>
    <property type="match status" value="1"/>
</dbReference>
<keyword evidence="3 4" id="KW-0732">Signal</keyword>
<gene>
    <name evidence="6" type="ORF">IHQ68_14980</name>
</gene>
<evidence type="ECO:0000256" key="2">
    <source>
        <dbReference type="ARBA" id="ARBA00010742"/>
    </source>
</evidence>
<dbReference type="InterPro" id="IPR015168">
    <property type="entry name" value="SsuA/THI5"/>
</dbReference>
<dbReference type="PANTHER" id="PTHR30024:SF47">
    <property type="entry name" value="TAURINE-BINDING PERIPLASMIC PROTEIN"/>
    <property type="match status" value="1"/>
</dbReference>
<comment type="caution">
    <text evidence="6">The sequence shown here is derived from an EMBL/GenBank/DDBJ whole genome shotgun (WGS) entry which is preliminary data.</text>
</comment>
<feature type="signal peptide" evidence="4">
    <location>
        <begin position="1"/>
        <end position="26"/>
    </location>
</feature>
<accession>A0ABU1DIW4</accession>
<organism evidence="6 7">
    <name type="scientific">Chelatococcus sambhunathii</name>
    <dbReference type="NCBI Taxonomy" id="363953"/>
    <lineage>
        <taxon>Bacteria</taxon>
        <taxon>Pseudomonadati</taxon>
        <taxon>Pseudomonadota</taxon>
        <taxon>Alphaproteobacteria</taxon>
        <taxon>Hyphomicrobiales</taxon>
        <taxon>Chelatococcaceae</taxon>
        <taxon>Chelatococcus</taxon>
    </lineage>
</organism>
<evidence type="ECO:0000313" key="6">
    <source>
        <dbReference type="EMBL" id="MDR4307924.1"/>
    </source>
</evidence>
<keyword evidence="7" id="KW-1185">Reference proteome</keyword>
<evidence type="ECO:0000256" key="4">
    <source>
        <dbReference type="SAM" id="SignalP"/>
    </source>
</evidence>
<dbReference type="SUPFAM" id="SSF53850">
    <property type="entry name" value="Periplasmic binding protein-like II"/>
    <property type="match status" value="1"/>
</dbReference>
<proteinExistence type="inferred from homology"/>
<dbReference type="Gene3D" id="3.40.190.10">
    <property type="entry name" value="Periplasmic binding protein-like II"/>
    <property type="match status" value="2"/>
</dbReference>